<dbReference type="CDD" id="cd06850">
    <property type="entry name" value="biotinyl_domain"/>
    <property type="match status" value="1"/>
</dbReference>
<dbReference type="PANTHER" id="PTHR18866:SF33">
    <property type="entry name" value="METHYLCROTONOYL-COA CARBOXYLASE SUBUNIT ALPHA, MITOCHONDRIAL-RELATED"/>
    <property type="match status" value="1"/>
</dbReference>
<evidence type="ECO:0000256" key="2">
    <source>
        <dbReference type="ARBA" id="ARBA00005060"/>
    </source>
</evidence>
<keyword evidence="4" id="KW-0436">Ligase</keyword>
<dbReference type="GO" id="GO:0046872">
    <property type="term" value="F:metal ion binding"/>
    <property type="evidence" value="ECO:0007669"/>
    <property type="project" value="UniProtKB-KW"/>
</dbReference>
<dbReference type="PROSITE" id="PS50968">
    <property type="entry name" value="BIOTINYL_LIPOYL"/>
    <property type="match status" value="1"/>
</dbReference>
<feature type="domain" description="Lipoyl-binding" evidence="15">
    <location>
        <begin position="595"/>
        <end position="671"/>
    </location>
</feature>
<dbReference type="EC" id="6.4.1.3" evidence="3"/>
<evidence type="ECO:0000256" key="10">
    <source>
        <dbReference type="ARBA" id="ARBA00023098"/>
    </source>
</evidence>
<comment type="catalytic activity">
    <reaction evidence="13">
        <text>propanoyl-CoA + hydrogencarbonate + ATP = (S)-methylmalonyl-CoA + ADP + phosphate + H(+)</text>
        <dbReference type="Rhea" id="RHEA:23720"/>
        <dbReference type="ChEBI" id="CHEBI:15378"/>
        <dbReference type="ChEBI" id="CHEBI:17544"/>
        <dbReference type="ChEBI" id="CHEBI:30616"/>
        <dbReference type="ChEBI" id="CHEBI:43474"/>
        <dbReference type="ChEBI" id="CHEBI:57327"/>
        <dbReference type="ChEBI" id="CHEBI:57392"/>
        <dbReference type="ChEBI" id="CHEBI:456216"/>
        <dbReference type="EC" id="6.4.1.3"/>
    </reaction>
    <physiologicalReaction direction="left-to-right" evidence="13">
        <dbReference type="Rhea" id="RHEA:23721"/>
    </physiologicalReaction>
</comment>
<dbReference type="PROSITE" id="PS50979">
    <property type="entry name" value="BC"/>
    <property type="match status" value="1"/>
</dbReference>
<feature type="domain" description="Biotin carboxylation" evidence="17">
    <location>
        <begin position="1"/>
        <end position="451"/>
    </location>
</feature>
<dbReference type="InterPro" id="IPR011764">
    <property type="entry name" value="Biotin_carboxylation_dom"/>
</dbReference>
<keyword evidence="8" id="KW-0460">Magnesium</keyword>
<dbReference type="InterPro" id="IPR005479">
    <property type="entry name" value="CPAse_ATP-bd"/>
</dbReference>
<dbReference type="InterPro" id="IPR016185">
    <property type="entry name" value="PreATP-grasp_dom_sf"/>
</dbReference>
<dbReference type="Pfam" id="PF18140">
    <property type="entry name" value="PCC_BT"/>
    <property type="match status" value="1"/>
</dbReference>
<dbReference type="InterPro" id="IPR011761">
    <property type="entry name" value="ATP-grasp"/>
</dbReference>
<dbReference type="PROSITE" id="PS50975">
    <property type="entry name" value="ATP_GRASP"/>
    <property type="match status" value="1"/>
</dbReference>
<gene>
    <name evidence="18" type="ORF">DNX69_13805</name>
</gene>
<comment type="pathway">
    <text evidence="2">Metabolic intermediate metabolism; propanoyl-CoA degradation; succinyl-CoA from propanoyl-CoA: step 1/3.</text>
</comment>
<evidence type="ECO:0000256" key="4">
    <source>
        <dbReference type="ARBA" id="ARBA00022598"/>
    </source>
</evidence>
<dbReference type="GO" id="GO:0016042">
    <property type="term" value="P:lipid catabolic process"/>
    <property type="evidence" value="ECO:0007669"/>
    <property type="project" value="UniProtKB-KW"/>
</dbReference>
<evidence type="ECO:0000256" key="11">
    <source>
        <dbReference type="ARBA" id="ARBA00023211"/>
    </source>
</evidence>
<dbReference type="Gene3D" id="2.40.50.100">
    <property type="match status" value="1"/>
</dbReference>
<dbReference type="Proteomes" id="UP000248134">
    <property type="component" value="Unassembled WGS sequence"/>
</dbReference>
<dbReference type="InterPro" id="IPR011054">
    <property type="entry name" value="Rudment_hybrid_motif"/>
</dbReference>
<keyword evidence="9" id="KW-0442">Lipid degradation</keyword>
<sequence>MFKRILIANRGEIACRVIKTARRMGIETVAVYSEADRDALHVEMADEAVLIGPPAAAESYLVIEKIVEACKKTGAEAVHPGYGFLSEREAFAKALAEAGIVFIGPNPGAIAAMGDKIESKKAAAQAKVSTVPGFLGVIEDDKHAVKIADEIGYPVMIKASAGGGGKGMRIAHSTAEVAEGFNLAKAEAKASFGDDRVFIEKFIVDPRHIEIQVLGDKHGNVIYLGERECSIQRRNQKVIEEAPSPLLDEVTRRKMGEQAVALAKAVNYDSAGTVEFVAGQDKSFYFLEMNTRLQVEHPVTEMVTGIDLVEQMIRVAAGEKLALAQKDVTLKGWAVESRVYAEDPFRNFLPSIGRLVKYRPPAESAASGITVRNDTGVQEGGEISMFYDPMIAKLVTHGPSRAAAIEAQAHALDAFYVDGIRHNIPFLSALMTHPRWREGNLSTGFIAEEFPQGFHPRVPEGEVARRIAAVGAAIDRVIGERKRKISGQMIGRAVIRERRRCVWLERSEVPLDVIREGEAFVVRFANPDGSLGQPHQLLSSWMPGDPVWEGTIDGRPVAVQVRSIPNGFKLAHHGYEVSVNVFTEREAAAARWMKEVDKADTGKKVLCPMPGLIVSIAVTEGQEVKAGETLAVVEAMKMQNVLRAERDGTVKKIHASAGATLAVDAMIMEFS</sequence>
<proteinExistence type="predicted"/>
<comment type="cofactor">
    <cofactor evidence="1">
        <name>biotin</name>
        <dbReference type="ChEBI" id="CHEBI:57586"/>
    </cofactor>
</comment>
<dbReference type="SUPFAM" id="SSF56059">
    <property type="entry name" value="Glutathione synthetase ATP-binding domain-like"/>
    <property type="match status" value="1"/>
</dbReference>
<evidence type="ECO:0000256" key="7">
    <source>
        <dbReference type="ARBA" id="ARBA00022840"/>
    </source>
</evidence>
<feature type="domain" description="ATP-grasp" evidence="16">
    <location>
        <begin position="120"/>
        <end position="317"/>
    </location>
</feature>
<dbReference type="FunFam" id="2.40.50.100:FF:000003">
    <property type="entry name" value="Acetyl-CoA carboxylase biotin carboxyl carrier protein"/>
    <property type="match status" value="1"/>
</dbReference>
<keyword evidence="7 14" id="KW-0067">ATP-binding</keyword>
<dbReference type="NCBIfam" id="NF006367">
    <property type="entry name" value="PRK08591.1"/>
    <property type="match status" value="1"/>
</dbReference>
<evidence type="ECO:0000256" key="9">
    <source>
        <dbReference type="ARBA" id="ARBA00022963"/>
    </source>
</evidence>
<dbReference type="Pfam" id="PF02785">
    <property type="entry name" value="Biotin_carb_C"/>
    <property type="match status" value="1"/>
</dbReference>
<evidence type="ECO:0000256" key="1">
    <source>
        <dbReference type="ARBA" id="ARBA00001953"/>
    </source>
</evidence>
<dbReference type="RefSeq" id="WP_110786545.1">
    <property type="nucleotide sequence ID" value="NZ_QKQS01000023.1"/>
</dbReference>
<evidence type="ECO:0000256" key="5">
    <source>
        <dbReference type="ARBA" id="ARBA00022723"/>
    </source>
</evidence>
<dbReference type="PROSITE" id="PS00866">
    <property type="entry name" value="CPSASE_1"/>
    <property type="match status" value="1"/>
</dbReference>
<dbReference type="SMART" id="SM00878">
    <property type="entry name" value="Biotin_carb_C"/>
    <property type="match status" value="1"/>
</dbReference>
<dbReference type="PROSITE" id="PS00188">
    <property type="entry name" value="BIOTIN"/>
    <property type="match status" value="1"/>
</dbReference>
<dbReference type="FunFam" id="3.30.470.20:FF:000028">
    <property type="entry name" value="Methylcrotonoyl-CoA carboxylase subunit alpha, mitochondrial"/>
    <property type="match status" value="1"/>
</dbReference>
<evidence type="ECO:0000313" key="19">
    <source>
        <dbReference type="Proteomes" id="UP000248134"/>
    </source>
</evidence>
<dbReference type="InterPro" id="IPR011053">
    <property type="entry name" value="Single_hybrid_motif"/>
</dbReference>
<dbReference type="InterPro" id="IPR050856">
    <property type="entry name" value="Biotin_carboxylase_complex"/>
</dbReference>
<dbReference type="FunFam" id="3.30.1490.20:FF:000018">
    <property type="entry name" value="Biotin carboxylase"/>
    <property type="match status" value="1"/>
</dbReference>
<dbReference type="GO" id="GO:0005524">
    <property type="term" value="F:ATP binding"/>
    <property type="evidence" value="ECO:0007669"/>
    <property type="project" value="UniProtKB-UniRule"/>
</dbReference>
<dbReference type="InterPro" id="IPR001882">
    <property type="entry name" value="Biotin_BS"/>
</dbReference>
<keyword evidence="12" id="KW-0092">Biotin</keyword>
<accession>A0A323UCI8</accession>
<dbReference type="Pfam" id="PF00364">
    <property type="entry name" value="Biotin_lipoyl"/>
    <property type="match status" value="1"/>
</dbReference>
<dbReference type="AlphaFoldDB" id="A0A323UCI8"/>
<dbReference type="Gene3D" id="3.30.470.20">
    <property type="entry name" value="ATP-grasp fold, B domain"/>
    <property type="match status" value="1"/>
</dbReference>
<evidence type="ECO:0000256" key="3">
    <source>
        <dbReference type="ARBA" id="ARBA00013050"/>
    </source>
</evidence>
<keyword evidence="5" id="KW-0479">Metal-binding</keyword>
<organism evidence="18 19">
    <name type="scientific">Rhodopseudomonas palustris</name>
    <dbReference type="NCBI Taxonomy" id="1076"/>
    <lineage>
        <taxon>Bacteria</taxon>
        <taxon>Pseudomonadati</taxon>
        <taxon>Pseudomonadota</taxon>
        <taxon>Alphaproteobacteria</taxon>
        <taxon>Hyphomicrobiales</taxon>
        <taxon>Nitrobacteraceae</taxon>
        <taxon>Rhodopseudomonas</taxon>
    </lineage>
</organism>
<keyword evidence="6 14" id="KW-0547">Nucleotide-binding</keyword>
<dbReference type="Pfam" id="PF00289">
    <property type="entry name" value="Biotin_carb_N"/>
    <property type="match status" value="1"/>
</dbReference>
<dbReference type="SUPFAM" id="SSF52440">
    <property type="entry name" value="PreATP-grasp domain"/>
    <property type="match status" value="1"/>
</dbReference>
<dbReference type="InterPro" id="IPR005482">
    <property type="entry name" value="Biotin_COase_C"/>
</dbReference>
<dbReference type="FunFam" id="3.40.50.20:FF:000010">
    <property type="entry name" value="Propionyl-CoA carboxylase subunit alpha"/>
    <property type="match status" value="1"/>
</dbReference>
<keyword evidence="11" id="KW-0464">Manganese</keyword>
<evidence type="ECO:0000259" key="17">
    <source>
        <dbReference type="PROSITE" id="PS50979"/>
    </source>
</evidence>
<keyword evidence="10" id="KW-0443">Lipid metabolism</keyword>
<dbReference type="EMBL" id="QKQS01000023">
    <property type="protein sequence ID" value="PZA10444.1"/>
    <property type="molecule type" value="Genomic_DNA"/>
</dbReference>
<comment type="caution">
    <text evidence="18">The sequence shown here is derived from an EMBL/GenBank/DDBJ whole genome shotgun (WGS) entry which is preliminary data.</text>
</comment>
<dbReference type="Gene3D" id="3.30.700.30">
    <property type="match status" value="1"/>
</dbReference>
<dbReference type="SUPFAM" id="SSF51246">
    <property type="entry name" value="Rudiment single hybrid motif"/>
    <property type="match status" value="1"/>
</dbReference>
<dbReference type="Pfam" id="PF02786">
    <property type="entry name" value="CPSase_L_D2"/>
    <property type="match status" value="1"/>
</dbReference>
<evidence type="ECO:0000259" key="16">
    <source>
        <dbReference type="PROSITE" id="PS50975"/>
    </source>
</evidence>
<evidence type="ECO:0000256" key="8">
    <source>
        <dbReference type="ARBA" id="ARBA00022842"/>
    </source>
</evidence>
<evidence type="ECO:0000256" key="14">
    <source>
        <dbReference type="PROSITE-ProRule" id="PRU00409"/>
    </source>
</evidence>
<protein>
    <recommendedName>
        <fullName evidence="3">propionyl-CoA carboxylase</fullName>
        <ecNumber evidence="3">6.4.1.3</ecNumber>
    </recommendedName>
</protein>
<dbReference type="PROSITE" id="PS00867">
    <property type="entry name" value="CPSASE_2"/>
    <property type="match status" value="1"/>
</dbReference>
<dbReference type="InterPro" id="IPR000089">
    <property type="entry name" value="Biotin_lipoyl"/>
</dbReference>
<dbReference type="UniPathway" id="UPA00945">
    <property type="reaction ID" value="UER00908"/>
</dbReference>
<evidence type="ECO:0000256" key="6">
    <source>
        <dbReference type="ARBA" id="ARBA00022741"/>
    </source>
</evidence>
<evidence type="ECO:0000259" key="15">
    <source>
        <dbReference type="PROSITE" id="PS50968"/>
    </source>
</evidence>
<reference evidence="18 19" key="1">
    <citation type="submission" date="2018-06" db="EMBL/GenBank/DDBJ databases">
        <title>Draft Whole-Genome Sequence of the purple photosynthetic bacterium Rhodospeudomonas palustris XCP.</title>
        <authorList>
            <person name="Rayyan A."/>
            <person name="Meyer T.E."/>
            <person name="Kyndt J.A."/>
        </authorList>
    </citation>
    <scope>NUCLEOTIDE SEQUENCE [LARGE SCALE GENOMIC DNA]</scope>
    <source>
        <strain evidence="18 19">XCP</strain>
    </source>
</reference>
<evidence type="ECO:0000256" key="12">
    <source>
        <dbReference type="ARBA" id="ARBA00023267"/>
    </source>
</evidence>
<dbReference type="GO" id="GO:0004658">
    <property type="term" value="F:propionyl-CoA carboxylase activity"/>
    <property type="evidence" value="ECO:0007669"/>
    <property type="project" value="UniProtKB-EC"/>
</dbReference>
<name>A0A323UCI8_RHOPL</name>
<dbReference type="SUPFAM" id="SSF51230">
    <property type="entry name" value="Single hybrid motif"/>
    <property type="match status" value="1"/>
</dbReference>
<dbReference type="PANTHER" id="PTHR18866">
    <property type="entry name" value="CARBOXYLASE:PYRUVATE/ACETYL-COA/PROPIONYL-COA CARBOXYLASE"/>
    <property type="match status" value="1"/>
</dbReference>
<evidence type="ECO:0000313" key="18">
    <source>
        <dbReference type="EMBL" id="PZA10444.1"/>
    </source>
</evidence>
<dbReference type="InterPro" id="IPR005481">
    <property type="entry name" value="BC-like_N"/>
</dbReference>
<evidence type="ECO:0000256" key="13">
    <source>
        <dbReference type="ARBA" id="ARBA00049495"/>
    </source>
</evidence>
<dbReference type="InterPro" id="IPR041265">
    <property type="entry name" value="PCC_BT"/>
</dbReference>
<dbReference type="OrthoDB" id="9763189at2"/>